<reference evidence="3 5" key="1">
    <citation type="journal article" date="2018" name="Elife">
        <title>Firefly genomes illuminate parallel origins of bioluminescence in beetles.</title>
        <authorList>
            <person name="Fallon T.R."/>
            <person name="Lower S.E."/>
            <person name="Chang C.H."/>
            <person name="Bessho-Uehara M."/>
            <person name="Martin G.J."/>
            <person name="Bewick A.J."/>
            <person name="Behringer M."/>
            <person name="Debat H.J."/>
            <person name="Wong I."/>
            <person name="Day J.C."/>
            <person name="Suvorov A."/>
            <person name="Silva C.J."/>
            <person name="Stanger-Hall K.F."/>
            <person name="Hall D.W."/>
            <person name="Schmitz R.J."/>
            <person name="Nelson D.R."/>
            <person name="Lewis S.M."/>
            <person name="Shigenobu S."/>
            <person name="Bybee S.M."/>
            <person name="Larracuente A.M."/>
            <person name="Oba Y."/>
            <person name="Weng J.K."/>
        </authorList>
    </citation>
    <scope>NUCLEOTIDE SEQUENCE [LARGE SCALE GENOMIC DNA]</scope>
    <source>
        <strain evidence="3">1611_PpyrPB1</strain>
        <tissue evidence="3">Whole body</tissue>
    </source>
</reference>
<evidence type="ECO:0000256" key="1">
    <source>
        <dbReference type="SAM" id="MobiDB-lite"/>
    </source>
</evidence>
<feature type="region of interest" description="Disordered" evidence="1">
    <location>
        <begin position="90"/>
        <end position="111"/>
    </location>
</feature>
<evidence type="ECO:0000313" key="4">
    <source>
        <dbReference type="EMBL" id="KAB0802710.1"/>
    </source>
</evidence>
<comment type="caution">
    <text evidence="3">The sequence shown here is derived from an EMBL/GenBank/DDBJ whole genome shotgun (WGS) entry which is preliminary data.</text>
</comment>
<keyword evidence="2" id="KW-1133">Transmembrane helix</keyword>
<dbReference type="AlphaFoldDB" id="A0A5N4A071"/>
<proteinExistence type="predicted"/>
<reference evidence="3" key="2">
    <citation type="submission" date="2019-08" db="EMBL/GenBank/DDBJ databases">
        <authorList>
            <consortium name="Photinus pyralis genome working group"/>
            <person name="Fallon T.R."/>
            <person name="Sander Lower S.E."/>
            <person name="Weng J.-K."/>
        </authorList>
    </citation>
    <scope>NUCLEOTIDE SEQUENCE</scope>
    <source>
        <strain evidence="3">1611_PpyrPB1</strain>
        <tissue evidence="3">Whole body</tissue>
    </source>
</reference>
<keyword evidence="2" id="KW-0812">Transmembrane</keyword>
<evidence type="ECO:0000313" key="3">
    <source>
        <dbReference type="EMBL" id="KAB0790724.1"/>
    </source>
</evidence>
<keyword evidence="2" id="KW-0472">Membrane</keyword>
<name>A0A5N4A071_PHOPY</name>
<evidence type="ECO:0000313" key="5">
    <source>
        <dbReference type="Proteomes" id="UP000327044"/>
    </source>
</evidence>
<dbReference type="Proteomes" id="UP000327044">
    <property type="component" value="Unassembled WGS sequence"/>
</dbReference>
<dbReference type="InParanoid" id="A0A5N4A071"/>
<gene>
    <name evidence="4" type="ORF">PPYR_04896</name>
    <name evidence="3" type="ORF">PPYR_15768</name>
</gene>
<accession>A0A5N4A071</accession>
<evidence type="ECO:0000256" key="2">
    <source>
        <dbReference type="SAM" id="Phobius"/>
    </source>
</evidence>
<feature type="compositionally biased region" description="Polar residues" evidence="1">
    <location>
        <begin position="91"/>
        <end position="108"/>
    </location>
</feature>
<protein>
    <submittedName>
        <fullName evidence="3">Uncharacterized protein</fullName>
    </submittedName>
</protein>
<keyword evidence="5" id="KW-1185">Reference proteome</keyword>
<dbReference type="EMBL" id="VVIM01000825">
    <property type="protein sequence ID" value="KAB0790724.1"/>
    <property type="molecule type" value="Genomic_DNA"/>
</dbReference>
<sequence length="140" mass="16014">MTTEEEVTEIASNFMVGFFIGLAVLVGLLIFFLISIIVLCVKVRNLRKVVDSHASLLHFRPHEGTQHHEDELAKRYALPIQLPRAQHSELRNNQYPSNPNFPPNQSDNLKGEMGLEYGKHGPSMVMMHYPKPKRTNGHYH</sequence>
<feature type="transmembrane region" description="Helical" evidence="2">
    <location>
        <begin position="14"/>
        <end position="41"/>
    </location>
</feature>
<organism evidence="3 5">
    <name type="scientific">Photinus pyralis</name>
    <name type="common">Common eastern firefly</name>
    <name type="synonym">Lampyris pyralis</name>
    <dbReference type="NCBI Taxonomy" id="7054"/>
    <lineage>
        <taxon>Eukaryota</taxon>
        <taxon>Metazoa</taxon>
        <taxon>Ecdysozoa</taxon>
        <taxon>Arthropoda</taxon>
        <taxon>Hexapoda</taxon>
        <taxon>Insecta</taxon>
        <taxon>Pterygota</taxon>
        <taxon>Neoptera</taxon>
        <taxon>Endopterygota</taxon>
        <taxon>Coleoptera</taxon>
        <taxon>Polyphaga</taxon>
        <taxon>Elateriformia</taxon>
        <taxon>Elateroidea</taxon>
        <taxon>Lampyridae</taxon>
        <taxon>Lampyrinae</taxon>
        <taxon>Photinus</taxon>
    </lineage>
</organism>
<dbReference type="EMBL" id="VVIM01000002">
    <property type="protein sequence ID" value="KAB0802710.1"/>
    <property type="molecule type" value="Genomic_DNA"/>
</dbReference>